<evidence type="ECO:0000313" key="2">
    <source>
        <dbReference type="Proteomes" id="UP000595426"/>
    </source>
</evidence>
<dbReference type="RefSeq" id="WP_034867458.1">
    <property type="nucleotide sequence ID" value="NZ_CAJJUP010000004.1"/>
</dbReference>
<organism evidence="1 2">
    <name type="scientific">Elizabethkingia bruuniana</name>
    <dbReference type="NCBI Taxonomy" id="1756149"/>
    <lineage>
        <taxon>Bacteria</taxon>
        <taxon>Pseudomonadati</taxon>
        <taxon>Bacteroidota</taxon>
        <taxon>Flavobacteriia</taxon>
        <taxon>Flavobacteriales</taxon>
        <taxon>Weeksellaceae</taxon>
        <taxon>Elizabethkingia</taxon>
    </lineage>
</organism>
<sequence length="323" mass="37646">MKIWILIISFLLSSLIYGQNSKQLIDQSIVYLKNKDNLKFDQTRDKVWAAFLKENIPSYNNAIENIKKKQYPDVFKNLDSIISEDYFIDTILADKNFSALHHMEGWKKFTNQIKAKKSKYNNDVRLKLLDVQSKDQSIRLIYQELKKTYTDDSDLVKSASEKMKKIDLESVDIVAKIIDKYGWLGKDKIGKEANETLFLGIQHIDDLVVQSKYLPAIKDAVKKGNAEPWHLAFLTDRVLMNQGKKQIYGTQKIITKKPETSYIIPLENPEKVDELRKEIGLDPLNDDLQEDGLSWNLEDYKKDLPRIEKLYKERVEKLLINKG</sequence>
<dbReference type="GeneID" id="93132991"/>
<name>A0A7T7UYJ7_9FLAO</name>
<dbReference type="Pfam" id="PF20329">
    <property type="entry name" value="DUF6624"/>
    <property type="match status" value="1"/>
</dbReference>
<dbReference type="KEGG" id="egm:AYC65_08750"/>
<protein>
    <submittedName>
        <fullName evidence="1">Uncharacterized protein</fullName>
    </submittedName>
</protein>
<dbReference type="Proteomes" id="UP000595426">
    <property type="component" value="Chromosome"/>
</dbReference>
<dbReference type="AlphaFoldDB" id="A0A7T7UYJ7"/>
<keyword evidence="2" id="KW-1185">Reference proteome</keyword>
<gene>
    <name evidence="1" type="ORF">I6H88_19470</name>
</gene>
<evidence type="ECO:0000313" key="1">
    <source>
        <dbReference type="EMBL" id="QQN58577.1"/>
    </source>
</evidence>
<dbReference type="InterPro" id="IPR046732">
    <property type="entry name" value="DUF6624"/>
</dbReference>
<dbReference type="OrthoDB" id="1164858at2"/>
<reference evidence="1 2" key="1">
    <citation type="submission" date="2020-12" db="EMBL/GenBank/DDBJ databases">
        <title>FDA dAtabase for Regulatory Grade micrObial Sequences (FDA-ARGOS): Supporting development and validation of Infectious Disease Dx tests.</title>
        <authorList>
            <person name="Kerrigan L."/>
            <person name="Long C."/>
            <person name="Tallon L."/>
            <person name="Sadzewicz L."/>
            <person name="Zhao X."/>
            <person name="Boylan J."/>
            <person name="Ott S."/>
            <person name="Bowen H."/>
            <person name="Vavikolanu K."/>
            <person name="Mehta A."/>
            <person name="Aluvathingal J."/>
            <person name="Nadendla S."/>
            <person name="Yan Y."/>
            <person name="Sichtig H."/>
        </authorList>
    </citation>
    <scope>NUCLEOTIDE SEQUENCE [LARGE SCALE GENOMIC DNA]</scope>
    <source>
        <strain evidence="1 2">FDAARGOS_1031</strain>
    </source>
</reference>
<proteinExistence type="predicted"/>
<accession>A0A7T7UYJ7</accession>
<dbReference type="EMBL" id="CP067018">
    <property type="protein sequence ID" value="QQN58577.1"/>
    <property type="molecule type" value="Genomic_DNA"/>
</dbReference>